<dbReference type="Proteomes" id="UP000694915">
    <property type="component" value="Unplaced"/>
</dbReference>
<accession>A0ABM0LHK7</accession>
<protein>
    <submittedName>
        <fullName evidence="4">Uncharacterized protein CFAP97D2 isoform X1</fullName>
    </submittedName>
</protein>
<sequence length="175" mass="20941">MQRIPRLTTPWANRDLQRAWEKTYQDHRKKVLNAQPLVDTHPPQTYGHLCLKFKKLKVEEERLSIINRDNWLLLQRVASAMRARGQTDGGNNFTHRSLNRKTREQEPMEARKRNKVILERLGSSEPWFGARRRWEDRDAVARRTHKCRRTWRKGVETDSQQGHGLIWMPNLKWKG</sequence>
<feature type="compositionally biased region" description="Basic and acidic residues" evidence="2">
    <location>
        <begin position="101"/>
        <end position="110"/>
    </location>
</feature>
<dbReference type="GeneID" id="101989713"/>
<name>A0ABM0LHK7_MICOH</name>
<dbReference type="RefSeq" id="XP_005366308.1">
    <property type="nucleotide sequence ID" value="XM_005366251.3"/>
</dbReference>
<feature type="region of interest" description="Disordered" evidence="2">
    <location>
        <begin position="85"/>
        <end position="110"/>
    </location>
</feature>
<reference evidence="4" key="1">
    <citation type="submission" date="2025-08" db="UniProtKB">
        <authorList>
            <consortium name="RefSeq"/>
        </authorList>
    </citation>
    <scope>IDENTIFICATION</scope>
</reference>
<dbReference type="PANTHER" id="PTHR33768:SF7">
    <property type="entry name" value="CFAP97 DOMAIN CONTAINING 2"/>
    <property type="match status" value="1"/>
</dbReference>
<evidence type="ECO:0000313" key="3">
    <source>
        <dbReference type="Proteomes" id="UP000694915"/>
    </source>
</evidence>
<comment type="similarity">
    <text evidence="1">Belongs to the CFAP97 family.</text>
</comment>
<evidence type="ECO:0000256" key="2">
    <source>
        <dbReference type="SAM" id="MobiDB-lite"/>
    </source>
</evidence>
<organism evidence="3 4">
    <name type="scientific">Microtus ochrogaster</name>
    <name type="common">Prairie vole</name>
    <dbReference type="NCBI Taxonomy" id="79684"/>
    <lineage>
        <taxon>Eukaryota</taxon>
        <taxon>Metazoa</taxon>
        <taxon>Chordata</taxon>
        <taxon>Craniata</taxon>
        <taxon>Vertebrata</taxon>
        <taxon>Euteleostomi</taxon>
        <taxon>Mammalia</taxon>
        <taxon>Eutheria</taxon>
        <taxon>Euarchontoglires</taxon>
        <taxon>Glires</taxon>
        <taxon>Rodentia</taxon>
        <taxon>Myomorpha</taxon>
        <taxon>Muroidea</taxon>
        <taxon>Cricetidae</taxon>
        <taxon>Arvicolinae</taxon>
        <taxon>Microtus</taxon>
    </lineage>
</organism>
<dbReference type="Pfam" id="PF13879">
    <property type="entry name" value="Hmw_CFAP97"/>
    <property type="match status" value="1"/>
</dbReference>
<evidence type="ECO:0000256" key="1">
    <source>
        <dbReference type="ARBA" id="ARBA00008315"/>
    </source>
</evidence>
<dbReference type="PANTHER" id="PTHR33768">
    <property type="entry name" value="MIP11318P"/>
    <property type="match status" value="1"/>
</dbReference>
<keyword evidence="3" id="KW-1185">Reference proteome</keyword>
<dbReference type="InterPro" id="IPR029488">
    <property type="entry name" value="Hmw/CFAP97"/>
</dbReference>
<dbReference type="InterPro" id="IPR038792">
    <property type="entry name" value="CFAP97D1/2"/>
</dbReference>
<evidence type="ECO:0000313" key="4">
    <source>
        <dbReference type="RefSeq" id="XP_005366308.1"/>
    </source>
</evidence>
<gene>
    <name evidence="4" type="primary">Cfap97d2</name>
</gene>
<proteinExistence type="inferred from homology"/>